<dbReference type="Proteomes" id="UP000682403">
    <property type="component" value="Unassembled WGS sequence"/>
</dbReference>
<comment type="similarity">
    <text evidence="1">Belongs to the transglycosylase Slt family.</text>
</comment>
<evidence type="ECO:0000313" key="3">
    <source>
        <dbReference type="EMBL" id="MBS2968396.1"/>
    </source>
</evidence>
<dbReference type="PANTHER" id="PTHR37423:SF2">
    <property type="entry name" value="MEMBRANE-BOUND LYTIC MUREIN TRANSGLYCOSYLASE C"/>
    <property type="match status" value="1"/>
</dbReference>
<dbReference type="PANTHER" id="PTHR37423">
    <property type="entry name" value="SOLUBLE LYTIC MUREIN TRANSGLYCOSYLASE-RELATED"/>
    <property type="match status" value="1"/>
</dbReference>
<comment type="caution">
    <text evidence="3">The sequence shown here is derived from an EMBL/GenBank/DDBJ whole genome shotgun (WGS) entry which is preliminary data.</text>
</comment>
<dbReference type="InterPro" id="IPR000189">
    <property type="entry name" value="Transglyc_AS"/>
</dbReference>
<reference evidence="3 4" key="1">
    <citation type="submission" date="2021-04" db="EMBL/GenBank/DDBJ databases">
        <title>Metabacillus sp. strain KIGAM252 whole genome sequence.</title>
        <authorList>
            <person name="Seo M.-J."/>
            <person name="Cho E.-S."/>
            <person name="Hwang C.Y."/>
            <person name="Yoon D.J."/>
        </authorList>
    </citation>
    <scope>NUCLEOTIDE SEQUENCE [LARGE SCALE GENOMIC DNA]</scope>
    <source>
        <strain evidence="3 4">KIGAM252</strain>
    </source>
</reference>
<keyword evidence="4" id="KW-1185">Reference proteome</keyword>
<dbReference type="InterPro" id="IPR023346">
    <property type="entry name" value="Lysozyme-like_dom_sf"/>
</dbReference>
<protein>
    <submittedName>
        <fullName evidence="3">Lytic transglycosylase domain-containing protein</fullName>
    </submittedName>
</protein>
<proteinExistence type="inferred from homology"/>
<dbReference type="EMBL" id="JAGVRK010000001">
    <property type="protein sequence ID" value="MBS2968396.1"/>
    <property type="molecule type" value="Genomic_DNA"/>
</dbReference>
<dbReference type="RefSeq" id="WP_211557139.1">
    <property type="nucleotide sequence ID" value="NZ_JAGVRK010000001.1"/>
</dbReference>
<dbReference type="InterPro" id="IPR008258">
    <property type="entry name" value="Transglycosylase_SLT_dom_1"/>
</dbReference>
<name>A0ABS5LCF8_9BACI</name>
<dbReference type="SUPFAM" id="SSF53955">
    <property type="entry name" value="Lysozyme-like"/>
    <property type="match status" value="1"/>
</dbReference>
<feature type="domain" description="Transglycosylase SLT" evidence="2">
    <location>
        <begin position="90"/>
        <end position="197"/>
    </location>
</feature>
<dbReference type="Pfam" id="PF01464">
    <property type="entry name" value="SLT"/>
    <property type="match status" value="1"/>
</dbReference>
<dbReference type="CDD" id="cd00254">
    <property type="entry name" value="LT-like"/>
    <property type="match status" value="1"/>
</dbReference>
<dbReference type="Gene3D" id="1.10.530.10">
    <property type="match status" value="1"/>
</dbReference>
<dbReference type="PROSITE" id="PS00922">
    <property type="entry name" value="TRANSGLYCOSYLASE"/>
    <property type="match status" value="1"/>
</dbReference>
<gene>
    <name evidence="3" type="ORF">J9317_06440</name>
</gene>
<evidence type="ECO:0000256" key="1">
    <source>
        <dbReference type="ARBA" id="ARBA00007734"/>
    </source>
</evidence>
<evidence type="ECO:0000259" key="2">
    <source>
        <dbReference type="Pfam" id="PF01464"/>
    </source>
</evidence>
<sequence length="207" mass="22508">MEIKQFQTMMELRSLDFQSNKQIESQSASEMFSDLLDTMLQFYTGNPPETASASAGRQRPLYTQVLPSLDEIKASAVKLPSGPASIETIISEASEAYGVDPKLIRSVIKQESNFNPNAESGAGAMGLMQLMPATARGLGVENPFDPKENVMGGTKYLKQMLAKYDGDVKLALAAYNAGPGNVDKYGGIPPFKETRNYVEKISASYFA</sequence>
<organism evidence="3 4">
    <name type="scientific">Metabacillus flavus</name>
    <dbReference type="NCBI Taxonomy" id="2823519"/>
    <lineage>
        <taxon>Bacteria</taxon>
        <taxon>Bacillati</taxon>
        <taxon>Bacillota</taxon>
        <taxon>Bacilli</taxon>
        <taxon>Bacillales</taxon>
        <taxon>Bacillaceae</taxon>
        <taxon>Metabacillus</taxon>
    </lineage>
</organism>
<evidence type="ECO:0000313" key="4">
    <source>
        <dbReference type="Proteomes" id="UP000682403"/>
    </source>
</evidence>
<accession>A0ABS5LCF8</accession>